<protein>
    <submittedName>
        <fullName evidence="1">Tetratricopeptide repeat protein</fullName>
    </submittedName>
</protein>
<dbReference type="InterPro" id="IPR011990">
    <property type="entry name" value="TPR-like_helical_dom_sf"/>
</dbReference>
<keyword evidence="2" id="KW-1185">Reference proteome</keyword>
<dbReference type="Proteomes" id="UP000783871">
    <property type="component" value="Unassembled WGS sequence"/>
</dbReference>
<sequence>MVCQVLSGLGGVGKSQLAAHYARTRWNANDVDLLVWITAASREQILEGYAETAIAIGLVDDRDRDAERAAARLLTWLAGTDKRWLVVLDDLTVPGDLRGLWPPSAGAGATVVTTRRRDDALGGSGRTLVDVGLFTPSEARAYLTAKLANRPGAGDEDAEIDGLAADLGLLPLALAQAATYMIDRGLTCAEYRARFADRRRTLDQLVPEGGALPDDHTSTVAATWSLSIDVADALDPAGSARPLLELASLLDPNNIPLALFTTDAVLAWLAARRVPADKADVADAGGEVTPDDVNDGLRNLHRLNLATVAADTVRVHALVQRATREATRRESTPDDWRRLVHATADAVVAVGNQPWPQRDLTEMVWHNARTLIGHGGGELWDPDGHTVLFGLGESLGGSGHVRKAAAHFRDLARTAAEHLGPSHRDTFLARSRHARWLAESGHPAQAVAELEQVIADRTRALGENDIDNLNDMANLATYRGETGNVEVALRTFAGLAERRAEIHGPNHPKTLITRANLARWCGESGDIPRAVRMYTELVPLFTEVYGATHPETLTAYSQLAAWRGELNPAVGAAQLARLLPVKTRVFGAYSADTLSTRRNLAMLHSNAGQPAQAIGELTALIADYEQHVDPDHPAALALRRDLAGMLTDQGDAIGAYRVLKDLLADQVRLLGVNHPGTNSTREAVNGIEEALHGRLVHRLRTARGGRRHQTTLTRLAGDLGTDVDWVRHALGVLVDAGTVQVTRGGPVDPGPVDLSAIADHARFEIVVHN</sequence>
<comment type="caution">
    <text evidence="1">The sequence shown here is derived from an EMBL/GenBank/DDBJ whole genome shotgun (WGS) entry which is preliminary data.</text>
</comment>
<dbReference type="SUPFAM" id="SSF52540">
    <property type="entry name" value="P-loop containing nucleoside triphosphate hydrolases"/>
    <property type="match status" value="1"/>
</dbReference>
<evidence type="ECO:0000313" key="1">
    <source>
        <dbReference type="EMBL" id="NJP31832.1"/>
    </source>
</evidence>
<proteinExistence type="predicted"/>
<dbReference type="InterPro" id="IPR053137">
    <property type="entry name" value="NLR-like"/>
</dbReference>
<dbReference type="Pfam" id="PF13374">
    <property type="entry name" value="TPR_10"/>
    <property type="match status" value="2"/>
</dbReference>
<dbReference type="Gene3D" id="1.25.40.10">
    <property type="entry name" value="Tetratricopeptide repeat domain"/>
    <property type="match status" value="2"/>
</dbReference>
<dbReference type="SUPFAM" id="SSF48452">
    <property type="entry name" value="TPR-like"/>
    <property type="match status" value="2"/>
</dbReference>
<gene>
    <name evidence="1" type="ORF">HCJ94_07490</name>
</gene>
<dbReference type="PANTHER" id="PTHR46082:SF6">
    <property type="entry name" value="AAA+ ATPASE DOMAIN-CONTAINING PROTEIN-RELATED"/>
    <property type="match status" value="1"/>
</dbReference>
<accession>A0ABX0Z231</accession>
<dbReference type="EMBL" id="JAATEO010000006">
    <property type="protein sequence ID" value="NJP31832.1"/>
    <property type="molecule type" value="Genomic_DNA"/>
</dbReference>
<dbReference type="InterPro" id="IPR027417">
    <property type="entry name" value="P-loop_NTPase"/>
</dbReference>
<name>A0ABX0Z231_9ACTN</name>
<dbReference type="Gene3D" id="3.40.50.300">
    <property type="entry name" value="P-loop containing nucleotide triphosphate hydrolases"/>
    <property type="match status" value="1"/>
</dbReference>
<evidence type="ECO:0000313" key="2">
    <source>
        <dbReference type="Proteomes" id="UP000783871"/>
    </source>
</evidence>
<dbReference type="PANTHER" id="PTHR46082">
    <property type="entry name" value="ATP/GTP-BINDING PROTEIN-RELATED"/>
    <property type="match status" value="1"/>
</dbReference>
<dbReference type="Pfam" id="PF13424">
    <property type="entry name" value="TPR_12"/>
    <property type="match status" value="1"/>
</dbReference>
<organism evidence="1 2">
    <name type="scientific">Micromonospora thermarum</name>
    <dbReference type="NCBI Taxonomy" id="2720024"/>
    <lineage>
        <taxon>Bacteria</taxon>
        <taxon>Bacillati</taxon>
        <taxon>Actinomycetota</taxon>
        <taxon>Actinomycetes</taxon>
        <taxon>Micromonosporales</taxon>
        <taxon>Micromonosporaceae</taxon>
        <taxon>Micromonospora</taxon>
    </lineage>
</organism>
<reference evidence="1 2" key="1">
    <citation type="submission" date="2020-03" db="EMBL/GenBank/DDBJ databases">
        <title>WGS of actinomycetes isolated from Thailand.</title>
        <authorList>
            <person name="Thawai C."/>
        </authorList>
    </citation>
    <scope>NUCLEOTIDE SEQUENCE [LARGE SCALE GENOMIC DNA]</scope>
    <source>
        <strain evidence="1 2">HSS6-12</strain>
    </source>
</reference>
<dbReference type="RefSeq" id="WP_168000238.1">
    <property type="nucleotide sequence ID" value="NZ_JAATEO010000006.1"/>
</dbReference>